<organism evidence="2 3">
    <name type="scientific">Panagrolaimus davidi</name>
    <dbReference type="NCBI Taxonomy" id="227884"/>
    <lineage>
        <taxon>Eukaryota</taxon>
        <taxon>Metazoa</taxon>
        <taxon>Ecdysozoa</taxon>
        <taxon>Nematoda</taxon>
        <taxon>Chromadorea</taxon>
        <taxon>Rhabditida</taxon>
        <taxon>Tylenchina</taxon>
        <taxon>Panagrolaimomorpha</taxon>
        <taxon>Panagrolaimoidea</taxon>
        <taxon>Panagrolaimidae</taxon>
        <taxon>Panagrolaimus</taxon>
    </lineage>
</organism>
<dbReference type="Proteomes" id="UP000887578">
    <property type="component" value="Unplaced"/>
</dbReference>
<dbReference type="WBParaSite" id="PDA_v2.g4685.t1">
    <property type="protein sequence ID" value="PDA_v2.g4685.t1"/>
    <property type="gene ID" value="PDA_v2.g4685"/>
</dbReference>
<keyword evidence="2" id="KW-1185">Reference proteome</keyword>
<keyword evidence="1" id="KW-0175">Coiled coil</keyword>
<reference evidence="3" key="1">
    <citation type="submission" date="2022-11" db="UniProtKB">
        <authorList>
            <consortium name="WormBaseParasite"/>
        </authorList>
    </citation>
    <scope>IDENTIFICATION</scope>
</reference>
<protein>
    <submittedName>
        <fullName evidence="3">Uncharacterized protein</fullName>
    </submittedName>
</protein>
<name>A0A914R010_9BILA</name>
<accession>A0A914R010</accession>
<evidence type="ECO:0000313" key="2">
    <source>
        <dbReference type="Proteomes" id="UP000887578"/>
    </source>
</evidence>
<sequence length="142" mass="16046">MEKQIAELYKKLQISEEQNKKVKLLEKEIQEWKQKAEDSVRILREELENVKKAHKQEIEKIQQRLAVSGPNAATYGVPQSTTSVSVAANGSNKNIAKNHISAITLKAGKRNNVKHSFNQTNSNQHTTNFIVCCLDSLKSFDV</sequence>
<proteinExistence type="predicted"/>
<evidence type="ECO:0000313" key="3">
    <source>
        <dbReference type="WBParaSite" id="PDA_v2.g4685.t1"/>
    </source>
</evidence>
<evidence type="ECO:0000256" key="1">
    <source>
        <dbReference type="SAM" id="Coils"/>
    </source>
</evidence>
<dbReference type="AlphaFoldDB" id="A0A914R010"/>
<feature type="coiled-coil region" evidence="1">
    <location>
        <begin position="15"/>
        <end position="64"/>
    </location>
</feature>